<keyword evidence="2" id="KW-1185">Reference proteome</keyword>
<evidence type="ECO:0000313" key="2">
    <source>
        <dbReference type="Proteomes" id="UP000036458"/>
    </source>
</evidence>
<dbReference type="PATRIC" id="fig|1379910.4.peg.3904"/>
<dbReference type="RefSeq" id="WP_048922150.1">
    <property type="nucleotide sequence ID" value="NZ_CP010777.1"/>
</dbReference>
<dbReference type="EMBL" id="CP010777">
    <property type="protein sequence ID" value="AKQ47089.1"/>
    <property type="molecule type" value="Genomic_DNA"/>
</dbReference>
<dbReference type="OrthoDB" id="892694at2"/>
<name>A0A0H4VTG6_9BACT</name>
<reference evidence="1 2" key="1">
    <citation type="submission" date="2015-01" db="EMBL/GenBank/DDBJ databases">
        <title>Rufibacter sp./DG31D/ whole genome sequencing.</title>
        <authorList>
            <person name="Kim M.K."/>
            <person name="Srinivasan S."/>
            <person name="Lee J.-J."/>
        </authorList>
    </citation>
    <scope>NUCLEOTIDE SEQUENCE [LARGE SCALE GENOMIC DNA]</scope>
    <source>
        <strain evidence="1 2">DG31D</strain>
    </source>
</reference>
<dbReference type="KEGG" id="ruf:TH63_17910"/>
<dbReference type="Proteomes" id="UP000036458">
    <property type="component" value="Chromosome"/>
</dbReference>
<dbReference type="AlphaFoldDB" id="A0A0H4VTG6"/>
<evidence type="ECO:0000313" key="1">
    <source>
        <dbReference type="EMBL" id="AKQ47089.1"/>
    </source>
</evidence>
<proteinExistence type="predicted"/>
<accession>A0A0H4VTG6</accession>
<organism evidence="1 2">
    <name type="scientific">Rufibacter radiotolerans</name>
    <dbReference type="NCBI Taxonomy" id="1379910"/>
    <lineage>
        <taxon>Bacteria</taxon>
        <taxon>Pseudomonadati</taxon>
        <taxon>Bacteroidota</taxon>
        <taxon>Cytophagia</taxon>
        <taxon>Cytophagales</taxon>
        <taxon>Hymenobacteraceae</taxon>
        <taxon>Rufibacter</taxon>
    </lineage>
</organism>
<gene>
    <name evidence="1" type="ORF">TH63_17910</name>
</gene>
<sequence length="209" mass="23356">MKKILLLLVVVAIAAGGYWFYNRAKTGPEASIVEIRSALETKDMEKLQKYVDFKRTSASIVEESQNMAVDLLPQELQGAANLLRRGLKARKQLTSTVRNQLIQSAETVSGQKVPEIGDVVKLLPIGKLINTKMLPKLEFEGVDHIDRQDSTALVGLNVKPVNGDETMVIELRMLQKEDYWQVVGVENFKEVLPKLISIGKKKKEEEAAL</sequence>
<protein>
    <recommendedName>
        <fullName evidence="3">DUF2939 domain-containing protein</fullName>
    </recommendedName>
</protein>
<evidence type="ECO:0008006" key="3">
    <source>
        <dbReference type="Google" id="ProtNLM"/>
    </source>
</evidence>